<comment type="function">
    <text evidence="8">Catalyzes two activities which are involved in the cyclic version of arginine biosynthesis: the synthesis of N-acetylglutamate from glutamate and acetyl-CoA as the acetyl donor, and of ornithine by transacetylation between N(2)-acetylornithine and glutamate.</text>
</comment>
<dbReference type="HAMAP" id="MF_01106">
    <property type="entry name" value="ArgJ"/>
    <property type="match status" value="1"/>
</dbReference>
<evidence type="ECO:0000256" key="5">
    <source>
        <dbReference type="ARBA" id="ARBA00022679"/>
    </source>
</evidence>
<evidence type="ECO:0000313" key="11">
    <source>
        <dbReference type="Proteomes" id="UP000018731"/>
    </source>
</evidence>
<gene>
    <name evidence="8" type="primary">argJ</name>
    <name evidence="10" type="ORF">HMPREF2086_01976</name>
</gene>
<dbReference type="InterPro" id="IPR002813">
    <property type="entry name" value="Arg_biosynth_ArgJ"/>
</dbReference>
<dbReference type="FunFam" id="3.60.70.12:FF:000001">
    <property type="entry name" value="Arginine biosynthesis bifunctional protein ArgJ, chloroplastic"/>
    <property type="match status" value="1"/>
</dbReference>
<dbReference type="STRING" id="1357400.HMPREF2086_01976"/>
<dbReference type="eggNOG" id="COG1364">
    <property type="taxonomic scope" value="Bacteria"/>
</dbReference>
<dbReference type="NCBIfam" id="NF003802">
    <property type="entry name" value="PRK05388.1"/>
    <property type="match status" value="1"/>
</dbReference>
<feature type="compositionally biased region" description="Low complexity" evidence="9">
    <location>
        <begin position="16"/>
        <end position="27"/>
    </location>
</feature>
<feature type="compositionally biased region" description="Polar residues" evidence="9">
    <location>
        <begin position="36"/>
        <end position="55"/>
    </location>
</feature>
<dbReference type="GO" id="GO:0006592">
    <property type="term" value="P:ornithine biosynthetic process"/>
    <property type="evidence" value="ECO:0007669"/>
    <property type="project" value="TreeGrafter"/>
</dbReference>
<feature type="binding site" evidence="8">
    <location>
        <position position="537"/>
    </location>
    <ligand>
        <name>substrate</name>
    </ligand>
</feature>
<feature type="chain" id="PRO_5023459561" description="Arginine biosynthesis bifunctional protein ArgJ alpha chain" evidence="8">
    <location>
        <begin position="1"/>
        <end position="316"/>
    </location>
</feature>
<dbReference type="HOGENOM" id="CLU_027172_1_0_7"/>
<evidence type="ECO:0000256" key="7">
    <source>
        <dbReference type="ARBA" id="ARBA00023315"/>
    </source>
</evidence>
<dbReference type="SUPFAM" id="SSF56266">
    <property type="entry name" value="DmpA/ArgJ-like"/>
    <property type="match status" value="1"/>
</dbReference>
<feature type="compositionally biased region" description="Polar residues" evidence="9">
    <location>
        <begin position="1"/>
        <end position="12"/>
    </location>
</feature>
<dbReference type="RefSeq" id="WP_023928817.1">
    <property type="nucleotide sequence ID" value="NZ_KI669456.1"/>
</dbReference>
<dbReference type="Gene3D" id="3.10.20.340">
    <property type="entry name" value="ArgJ beta chain, C-terminal domain"/>
    <property type="match status" value="1"/>
</dbReference>
<dbReference type="NCBIfam" id="TIGR00120">
    <property type="entry name" value="ArgJ"/>
    <property type="match status" value="1"/>
</dbReference>
<dbReference type="InterPro" id="IPR042195">
    <property type="entry name" value="ArgJ_beta_C"/>
</dbReference>
<feature type="binding site" evidence="8">
    <location>
        <position position="317"/>
    </location>
    <ligand>
        <name>substrate</name>
    </ligand>
</feature>
<dbReference type="CDD" id="cd02152">
    <property type="entry name" value="OAT"/>
    <property type="match status" value="1"/>
</dbReference>
<evidence type="ECO:0000256" key="8">
    <source>
        <dbReference type="HAMAP-Rule" id="MF_01106"/>
    </source>
</evidence>
<feature type="site" description="Involved in the stabilization of negative charge on the oxyanion by the formation of the oxyanion hole" evidence="8">
    <location>
        <position position="240"/>
    </location>
</feature>
<dbReference type="EC" id="2.3.1.1" evidence="8"/>
<dbReference type="GO" id="GO:0005737">
    <property type="term" value="C:cytoplasm"/>
    <property type="evidence" value="ECO:0007669"/>
    <property type="project" value="UniProtKB-SubCell"/>
</dbReference>
<dbReference type="PANTHER" id="PTHR23100">
    <property type="entry name" value="ARGININE BIOSYNTHESIS BIFUNCTIONAL PROTEIN ARGJ"/>
    <property type="match status" value="1"/>
</dbReference>
<keyword evidence="4 8" id="KW-0028">Amino-acid biosynthesis</keyword>
<evidence type="ECO:0000313" key="10">
    <source>
        <dbReference type="EMBL" id="ETD22245.1"/>
    </source>
</evidence>
<comment type="pathway">
    <text evidence="8">Amino-acid biosynthesis; L-arginine biosynthesis; N(2)-acetyl-L-ornithine from L-glutamate: step 1/4.</text>
</comment>
<comment type="caution">
    <text evidence="10">The sequence shown here is derived from an EMBL/GenBank/DDBJ whole genome shotgun (WGS) entry which is preliminary data.</text>
</comment>
<feature type="binding site" evidence="8">
    <location>
        <position position="279"/>
    </location>
    <ligand>
        <name>substrate</name>
    </ligand>
</feature>
<comment type="subcellular location">
    <subcellularLocation>
        <location evidence="8">Cytoplasm</location>
    </subcellularLocation>
</comment>
<accession>V8C5D8</accession>
<dbReference type="PANTHER" id="PTHR23100:SF0">
    <property type="entry name" value="ARGININE BIOSYNTHESIS BIFUNCTIONAL PROTEIN ARGJ, MITOCHONDRIAL"/>
    <property type="match status" value="1"/>
</dbReference>
<keyword evidence="8" id="KW-0963">Cytoplasm</keyword>
<feature type="binding site" evidence="8">
    <location>
        <position position="404"/>
    </location>
    <ligand>
        <name>substrate</name>
    </ligand>
</feature>
<feature type="compositionally biased region" description="Low complexity" evidence="9">
    <location>
        <begin position="98"/>
        <end position="114"/>
    </location>
</feature>
<keyword evidence="6 8" id="KW-0068">Autocatalytic cleavage</keyword>
<reference evidence="10 11" key="1">
    <citation type="journal article" date="2014" name="Genome Announc.">
        <title>Draft genome sequences of six enterohepatic helicobacter species isolated from humans and one from rhesus macaques.</title>
        <authorList>
            <person name="Shen Z."/>
            <person name="Sheh A."/>
            <person name="Young S.K."/>
            <person name="Abouelliel A."/>
            <person name="Ward D.V."/>
            <person name="Earl A.M."/>
            <person name="Fox J.G."/>
        </authorList>
    </citation>
    <scope>NUCLEOTIDE SEQUENCE [LARGE SCALE GENOMIC DNA]</scope>
    <source>
        <strain evidence="10 11">MIT 99-5501</strain>
    </source>
</reference>
<organism evidence="10 11">
    <name type="scientific">Helicobacter macacae MIT 99-5501</name>
    <dbReference type="NCBI Taxonomy" id="1357400"/>
    <lineage>
        <taxon>Bacteria</taxon>
        <taxon>Pseudomonadati</taxon>
        <taxon>Campylobacterota</taxon>
        <taxon>Epsilonproteobacteria</taxon>
        <taxon>Campylobacterales</taxon>
        <taxon>Helicobacteraceae</taxon>
        <taxon>Helicobacter</taxon>
    </lineage>
</organism>
<evidence type="ECO:0000256" key="1">
    <source>
        <dbReference type="ARBA" id="ARBA00006774"/>
    </source>
</evidence>
<sequence length="537" mass="57880">MNSSNLKNTSADSKNKNPNPQNNGSQNPAKNPPLTPSQIVQNLRSSNTKTTSTPEPNVAKSAPKSRTKSSTKPTPKTAPKSKPSTKSTTTFHLKPIKAKTNANTAANATKIPTKSTQKSIKDFAPKMRMLKKGLEILPSFEFAGIKAGVKYKDRLDMALLYSATPCVAAGVFTRNRVRAACVEYNIERLKDTPYFHSVIINAGNANACTGERGKKDCLESALSASIALDIDFHSTLLASTGVIGVPLPMPKIKKGILNLAKAKGSSEVCASNAAKAIMTTDTHQKQCALEFRSKNGSKIRLAGIAKGSGMIHPNMATLLGFVITDINISQKLLQKALKKVTKNTFNMISVDRDTSTNDMVLALSNKTAKNELIVDERSVDYKSFVQGIMMICDELSRQIAKDGEGASKLITASVQNAPSKRVARKLAKSIISSNLVKCAVYGNDANWGRILCAMGYAGVEFPKEKLDLKITSKGGEIIIMKNGQALQINEKKATRILGFDEVSIIADLKNTNSAKSAKAYGCDLTPQYISINADYRS</sequence>
<keyword evidence="11" id="KW-1185">Reference proteome</keyword>
<dbReference type="Pfam" id="PF01960">
    <property type="entry name" value="ArgJ"/>
    <property type="match status" value="1"/>
</dbReference>
<evidence type="ECO:0000256" key="9">
    <source>
        <dbReference type="SAM" id="MobiDB-lite"/>
    </source>
</evidence>
<feature type="site" description="Cleavage; by autolysis" evidence="8">
    <location>
        <begin position="316"/>
        <end position="317"/>
    </location>
</feature>
<feature type="binding site" evidence="8">
    <location>
        <position position="306"/>
    </location>
    <ligand>
        <name>substrate</name>
    </ligand>
</feature>
<dbReference type="Proteomes" id="UP000018731">
    <property type="component" value="Unassembled WGS sequence"/>
</dbReference>
<keyword evidence="7 8" id="KW-0012">Acyltransferase</keyword>
<dbReference type="EMBL" id="AZJI01000010">
    <property type="protein sequence ID" value="ETD22245.1"/>
    <property type="molecule type" value="Genomic_DNA"/>
</dbReference>
<proteinExistence type="inferred from homology"/>
<feature type="chain" id="PRO_5023459560" description="Arginine biosynthesis bifunctional protein ArgJ beta chain" evidence="8">
    <location>
        <begin position="317"/>
        <end position="537"/>
    </location>
</feature>
<keyword evidence="3 8" id="KW-0055">Arginine biosynthesis</keyword>
<evidence type="ECO:0000256" key="4">
    <source>
        <dbReference type="ARBA" id="ARBA00022605"/>
    </source>
</evidence>
<feature type="binding site" evidence="8">
    <location>
        <position position="532"/>
    </location>
    <ligand>
        <name>substrate</name>
    </ligand>
</feature>
<comment type="catalytic activity">
    <reaction evidence="8">
        <text>L-glutamate + acetyl-CoA = N-acetyl-L-glutamate + CoA + H(+)</text>
        <dbReference type="Rhea" id="RHEA:24292"/>
        <dbReference type="ChEBI" id="CHEBI:15378"/>
        <dbReference type="ChEBI" id="CHEBI:29985"/>
        <dbReference type="ChEBI" id="CHEBI:44337"/>
        <dbReference type="ChEBI" id="CHEBI:57287"/>
        <dbReference type="ChEBI" id="CHEBI:57288"/>
        <dbReference type="EC" id="2.3.1.1"/>
    </reaction>
</comment>
<name>V8C5D8_9HELI</name>
<feature type="active site" description="Nucleophile" evidence="8">
    <location>
        <position position="317"/>
    </location>
</feature>
<keyword evidence="5 8" id="KW-0808">Transferase</keyword>
<comment type="subunit">
    <text evidence="2 8">Heterotetramer of two alpha and two beta chains.</text>
</comment>
<dbReference type="InterPro" id="IPR016117">
    <property type="entry name" value="ArgJ-like_dom_sf"/>
</dbReference>
<dbReference type="EC" id="2.3.1.35" evidence="8"/>
<comment type="pathway">
    <text evidence="8">Amino-acid biosynthesis; L-arginine biosynthesis; L-ornithine and N-acetyl-L-glutamate from L-glutamate and N(2)-acetyl-L-ornithine (cyclic): step 1/1.</text>
</comment>
<feature type="region of interest" description="Disordered" evidence="9">
    <location>
        <begin position="1"/>
        <end position="117"/>
    </location>
</feature>
<evidence type="ECO:0000256" key="2">
    <source>
        <dbReference type="ARBA" id="ARBA00011475"/>
    </source>
</evidence>
<evidence type="ECO:0000256" key="6">
    <source>
        <dbReference type="ARBA" id="ARBA00022813"/>
    </source>
</evidence>
<comment type="similarity">
    <text evidence="1 8">Belongs to the ArgJ family.</text>
</comment>
<feature type="compositionally biased region" description="Low complexity" evidence="9">
    <location>
        <begin position="70"/>
        <end position="90"/>
    </location>
</feature>
<protein>
    <recommendedName>
        <fullName evidence="8">Arginine biosynthesis bifunctional protein ArgJ</fullName>
    </recommendedName>
    <domain>
        <recommendedName>
            <fullName evidence="8">Glutamate N-acetyltransferase</fullName>
            <ecNumber evidence="8">2.3.1.35</ecNumber>
        </recommendedName>
        <alternativeName>
            <fullName evidence="8">Ornithine acetyltransferase</fullName>
            <shortName evidence="8">OATase</shortName>
        </alternativeName>
        <alternativeName>
            <fullName evidence="8">Ornithine transacetylase</fullName>
        </alternativeName>
    </domain>
    <domain>
        <recommendedName>
            <fullName evidence="8">Amino-acid acetyltransferase</fullName>
            <ecNumber evidence="8">2.3.1.1</ecNumber>
        </recommendedName>
        <alternativeName>
            <fullName evidence="8">N-acetylglutamate synthase</fullName>
            <shortName evidence="8">AGSase</shortName>
        </alternativeName>
    </domain>
    <component>
        <recommendedName>
            <fullName evidence="8">Arginine biosynthesis bifunctional protein ArgJ alpha chain</fullName>
        </recommendedName>
    </component>
    <component>
        <recommendedName>
            <fullName evidence="8">Arginine biosynthesis bifunctional protein ArgJ beta chain</fullName>
        </recommendedName>
    </component>
</protein>
<dbReference type="UniPathway" id="UPA00068">
    <property type="reaction ID" value="UER00106"/>
</dbReference>
<comment type="catalytic activity">
    <reaction evidence="8">
        <text>N(2)-acetyl-L-ornithine + L-glutamate = N-acetyl-L-glutamate + L-ornithine</text>
        <dbReference type="Rhea" id="RHEA:15349"/>
        <dbReference type="ChEBI" id="CHEBI:29985"/>
        <dbReference type="ChEBI" id="CHEBI:44337"/>
        <dbReference type="ChEBI" id="CHEBI:46911"/>
        <dbReference type="ChEBI" id="CHEBI:57805"/>
        <dbReference type="EC" id="2.3.1.35"/>
    </reaction>
</comment>
<dbReference type="AlphaFoldDB" id="V8C5D8"/>
<dbReference type="GO" id="GO:0004042">
    <property type="term" value="F:L-glutamate N-acetyltransferase activity"/>
    <property type="evidence" value="ECO:0007669"/>
    <property type="project" value="UniProtKB-UniRule"/>
</dbReference>
<keyword evidence="8" id="KW-0511">Multifunctional enzyme</keyword>
<dbReference type="GO" id="GO:0006526">
    <property type="term" value="P:L-arginine biosynthetic process"/>
    <property type="evidence" value="ECO:0007669"/>
    <property type="project" value="UniProtKB-UniRule"/>
</dbReference>
<feature type="site" description="Involved in the stabilization of negative charge on the oxyanion by the formation of the oxyanion hole" evidence="8">
    <location>
        <position position="241"/>
    </location>
</feature>
<dbReference type="PATRIC" id="fig|1357400.3.peg.2673"/>
<evidence type="ECO:0000256" key="3">
    <source>
        <dbReference type="ARBA" id="ARBA00022571"/>
    </source>
</evidence>
<dbReference type="GO" id="GO:0004358">
    <property type="term" value="F:L-glutamate N-acetyltransferase activity, acting on acetyl-L-ornithine as donor"/>
    <property type="evidence" value="ECO:0007669"/>
    <property type="project" value="UniProtKB-UniRule"/>
</dbReference>
<dbReference type="Gene3D" id="3.60.70.12">
    <property type="entry name" value="L-amino peptidase D-ALA esterase/amidase"/>
    <property type="match status" value="1"/>
</dbReference>